<dbReference type="AlphaFoldDB" id="A0A974HU29"/>
<dbReference type="Proteomes" id="UP000694892">
    <property type="component" value="Chromosome 3L"/>
</dbReference>
<proteinExistence type="predicted"/>
<gene>
    <name evidence="1" type="ORF">XELAEV_18018555mg</name>
</gene>
<name>A0A974HU29_XENLA</name>
<dbReference type="EMBL" id="CM004470">
    <property type="protein sequence ID" value="OCT89941.1"/>
    <property type="molecule type" value="Genomic_DNA"/>
</dbReference>
<accession>A0A974HU29</accession>
<reference evidence="2" key="1">
    <citation type="journal article" date="2016" name="Nature">
        <title>Genome evolution in the allotetraploid frog Xenopus laevis.</title>
        <authorList>
            <person name="Session A.M."/>
            <person name="Uno Y."/>
            <person name="Kwon T."/>
            <person name="Chapman J.A."/>
            <person name="Toyoda A."/>
            <person name="Takahashi S."/>
            <person name="Fukui A."/>
            <person name="Hikosaka A."/>
            <person name="Suzuki A."/>
            <person name="Kondo M."/>
            <person name="van Heeringen S.J."/>
            <person name="Quigley I."/>
            <person name="Heinz S."/>
            <person name="Ogino H."/>
            <person name="Ochi H."/>
            <person name="Hellsten U."/>
            <person name="Lyons J.B."/>
            <person name="Simakov O."/>
            <person name="Putnam N."/>
            <person name="Stites J."/>
            <person name="Kuroki Y."/>
            <person name="Tanaka T."/>
            <person name="Michiue T."/>
            <person name="Watanabe M."/>
            <person name="Bogdanovic O."/>
            <person name="Lister R."/>
            <person name="Georgiou G."/>
            <person name="Paranjpe S.S."/>
            <person name="van Kruijsbergen I."/>
            <person name="Shu S."/>
            <person name="Carlson J."/>
            <person name="Kinoshita T."/>
            <person name="Ohta Y."/>
            <person name="Mawaribuchi S."/>
            <person name="Jenkins J."/>
            <person name="Grimwood J."/>
            <person name="Schmutz J."/>
            <person name="Mitros T."/>
            <person name="Mozaffari S.V."/>
            <person name="Suzuki Y."/>
            <person name="Haramoto Y."/>
            <person name="Yamamoto T.S."/>
            <person name="Takagi C."/>
            <person name="Heald R."/>
            <person name="Miller K."/>
            <person name="Haudenschild C."/>
            <person name="Kitzman J."/>
            <person name="Nakayama T."/>
            <person name="Izutsu Y."/>
            <person name="Robert J."/>
            <person name="Fortriede J."/>
            <person name="Burns K."/>
            <person name="Lotay V."/>
            <person name="Karimi K."/>
            <person name="Yasuoka Y."/>
            <person name="Dichmann D.S."/>
            <person name="Flajnik M.F."/>
            <person name="Houston D.W."/>
            <person name="Shendure J."/>
            <person name="DuPasquier L."/>
            <person name="Vize P.D."/>
            <person name="Zorn A.M."/>
            <person name="Ito M."/>
            <person name="Marcotte E.M."/>
            <person name="Wallingford J.B."/>
            <person name="Ito Y."/>
            <person name="Asashima M."/>
            <person name="Ueno N."/>
            <person name="Matsuda Y."/>
            <person name="Veenstra G.J."/>
            <person name="Fujiyama A."/>
            <person name="Harland R.M."/>
            <person name="Taira M."/>
            <person name="Rokhsar D.S."/>
        </authorList>
    </citation>
    <scope>NUCLEOTIDE SEQUENCE [LARGE SCALE GENOMIC DNA]</scope>
    <source>
        <strain evidence="2">J</strain>
    </source>
</reference>
<protein>
    <submittedName>
        <fullName evidence="1">Uncharacterized protein</fullName>
    </submittedName>
</protein>
<organism evidence="1 2">
    <name type="scientific">Xenopus laevis</name>
    <name type="common">African clawed frog</name>
    <dbReference type="NCBI Taxonomy" id="8355"/>
    <lineage>
        <taxon>Eukaryota</taxon>
        <taxon>Metazoa</taxon>
        <taxon>Chordata</taxon>
        <taxon>Craniata</taxon>
        <taxon>Vertebrata</taxon>
        <taxon>Euteleostomi</taxon>
        <taxon>Amphibia</taxon>
        <taxon>Batrachia</taxon>
        <taxon>Anura</taxon>
        <taxon>Pipoidea</taxon>
        <taxon>Pipidae</taxon>
        <taxon>Xenopodinae</taxon>
        <taxon>Xenopus</taxon>
        <taxon>Xenopus</taxon>
    </lineage>
</organism>
<sequence length="74" mass="8833">MPHVHMYRYVHDYELSHARWNTKDCGNTIEVVLPPVRKIYQEYFSVWVFTNWHKCCAFILLTENGQCLIKGCKA</sequence>
<evidence type="ECO:0000313" key="1">
    <source>
        <dbReference type="EMBL" id="OCT89941.1"/>
    </source>
</evidence>
<evidence type="ECO:0000313" key="2">
    <source>
        <dbReference type="Proteomes" id="UP000694892"/>
    </source>
</evidence>